<evidence type="ECO:0000256" key="2">
    <source>
        <dbReference type="ARBA" id="ARBA00022448"/>
    </source>
</evidence>
<feature type="transmembrane region" description="Helical" evidence="7">
    <location>
        <begin position="6"/>
        <end position="26"/>
    </location>
</feature>
<dbReference type="STRING" id="426128.SAMN05660297_02178"/>
<dbReference type="PANTHER" id="PTHR34229">
    <property type="entry name" value="METAL TRANSPORT PROTEIN HI_1621-RELATED"/>
    <property type="match status" value="1"/>
</dbReference>
<feature type="transmembrane region" description="Helical" evidence="7">
    <location>
        <begin position="132"/>
        <end position="158"/>
    </location>
</feature>
<feature type="transmembrane region" description="Helical" evidence="7">
    <location>
        <begin position="38"/>
        <end position="58"/>
    </location>
</feature>
<evidence type="ECO:0000313" key="9">
    <source>
        <dbReference type="Proteomes" id="UP000199568"/>
    </source>
</evidence>
<evidence type="ECO:0000256" key="7">
    <source>
        <dbReference type="SAM" id="Phobius"/>
    </source>
</evidence>
<evidence type="ECO:0000256" key="4">
    <source>
        <dbReference type="ARBA" id="ARBA00022692"/>
    </source>
</evidence>
<organism evidence="8 9">
    <name type="scientific">Natronincola peptidivorans</name>
    <dbReference type="NCBI Taxonomy" id="426128"/>
    <lineage>
        <taxon>Bacteria</taxon>
        <taxon>Bacillati</taxon>
        <taxon>Bacillota</taxon>
        <taxon>Clostridia</taxon>
        <taxon>Peptostreptococcales</taxon>
        <taxon>Natronincolaceae</taxon>
        <taxon>Natronincola</taxon>
    </lineage>
</organism>
<keyword evidence="5 7" id="KW-1133">Transmembrane helix</keyword>
<keyword evidence="4 7" id="KW-0812">Transmembrane</keyword>
<dbReference type="Pfam" id="PF01891">
    <property type="entry name" value="CbiM"/>
    <property type="match status" value="1"/>
</dbReference>
<gene>
    <name evidence="8" type="ORF">SAMN05660297_02178</name>
</gene>
<dbReference type="AlphaFoldDB" id="A0A1I0DW57"/>
<dbReference type="Gene3D" id="1.10.1760.20">
    <property type="match status" value="1"/>
</dbReference>
<dbReference type="GO" id="GO:0005886">
    <property type="term" value="C:plasma membrane"/>
    <property type="evidence" value="ECO:0007669"/>
    <property type="project" value="UniProtKB-SubCell"/>
</dbReference>
<keyword evidence="9" id="KW-1185">Reference proteome</keyword>
<accession>A0A1I0DW57</accession>
<comment type="subcellular location">
    <subcellularLocation>
        <location evidence="1">Cell membrane</location>
        <topology evidence="1">Multi-pass membrane protein</topology>
    </subcellularLocation>
</comment>
<reference evidence="8 9" key="1">
    <citation type="submission" date="2016-10" db="EMBL/GenBank/DDBJ databases">
        <authorList>
            <person name="de Groot N.N."/>
        </authorList>
    </citation>
    <scope>NUCLEOTIDE SEQUENCE [LARGE SCALE GENOMIC DNA]</scope>
    <source>
        <strain evidence="8 9">DSM 18979</strain>
    </source>
</reference>
<evidence type="ECO:0000256" key="6">
    <source>
        <dbReference type="ARBA" id="ARBA00023136"/>
    </source>
</evidence>
<keyword evidence="2" id="KW-0813">Transport</keyword>
<sequence length="202" mass="21650">MHLPDGIVPGHISAIGYIVSVGMCSITHRRHKLTIEDIPKISLVTAALFVASLIYIPVGMTSVHFSLVGLAGVLLGPLSFYAVSIALFLQMILFHHGGYTTLGVNILHFGTAALMGYYVFSLHKRYAKSSYYRGIFALLAGGAATIIKVLLGAFTLLLSGFPIEVVGTLFVVHLPVIMGEAVLTAVLVISMVKLQKGYVYEG</sequence>
<protein>
    <submittedName>
        <fullName evidence="8">Cobalt/nickel transport system permease protein</fullName>
    </submittedName>
</protein>
<dbReference type="RefSeq" id="WP_170834777.1">
    <property type="nucleotide sequence ID" value="NZ_FOHU01000009.1"/>
</dbReference>
<feature type="transmembrane region" description="Helical" evidence="7">
    <location>
        <begin position="170"/>
        <end position="192"/>
    </location>
</feature>
<dbReference type="GO" id="GO:0000041">
    <property type="term" value="P:transition metal ion transport"/>
    <property type="evidence" value="ECO:0007669"/>
    <property type="project" value="InterPro"/>
</dbReference>
<name>A0A1I0DW57_9FIRM</name>
<dbReference type="Proteomes" id="UP000199568">
    <property type="component" value="Unassembled WGS sequence"/>
</dbReference>
<dbReference type="InterPro" id="IPR002751">
    <property type="entry name" value="CbiM/NikMN"/>
</dbReference>
<keyword evidence="3" id="KW-1003">Cell membrane</keyword>
<dbReference type="PANTHER" id="PTHR34229:SF1">
    <property type="entry name" value="METAL TRANSPORT PROTEIN HI_1621-RELATED"/>
    <property type="match status" value="1"/>
</dbReference>
<evidence type="ECO:0000256" key="5">
    <source>
        <dbReference type="ARBA" id="ARBA00022989"/>
    </source>
</evidence>
<keyword evidence="6 7" id="KW-0472">Membrane</keyword>
<feature type="transmembrane region" description="Helical" evidence="7">
    <location>
        <begin position="101"/>
        <end position="120"/>
    </location>
</feature>
<evidence type="ECO:0000256" key="3">
    <source>
        <dbReference type="ARBA" id="ARBA00022475"/>
    </source>
</evidence>
<evidence type="ECO:0000313" key="8">
    <source>
        <dbReference type="EMBL" id="SET36904.1"/>
    </source>
</evidence>
<feature type="transmembrane region" description="Helical" evidence="7">
    <location>
        <begin position="64"/>
        <end position="89"/>
    </location>
</feature>
<evidence type="ECO:0000256" key="1">
    <source>
        <dbReference type="ARBA" id="ARBA00004651"/>
    </source>
</evidence>
<proteinExistence type="predicted"/>
<dbReference type="EMBL" id="FOHU01000009">
    <property type="protein sequence ID" value="SET36904.1"/>
    <property type="molecule type" value="Genomic_DNA"/>
</dbReference>